<evidence type="ECO:0000313" key="3">
    <source>
        <dbReference type="Proteomes" id="UP001359485"/>
    </source>
</evidence>
<gene>
    <name evidence="2" type="ORF">RUM43_001082</name>
    <name evidence="1" type="ORF">RUM44_004108</name>
</gene>
<comment type="caution">
    <text evidence="2">The sequence shown here is derived from an EMBL/GenBank/DDBJ whole genome shotgun (WGS) entry which is preliminary data.</text>
</comment>
<name>A0AAN8SET2_POLSC</name>
<protein>
    <submittedName>
        <fullName evidence="2">Uncharacterized protein</fullName>
    </submittedName>
</protein>
<dbReference type="EMBL" id="JAWJWE010000001">
    <property type="protein sequence ID" value="KAK6644809.1"/>
    <property type="molecule type" value="Genomic_DNA"/>
</dbReference>
<dbReference type="EMBL" id="JAWJWF010000004">
    <property type="protein sequence ID" value="KAK6633501.1"/>
    <property type="molecule type" value="Genomic_DNA"/>
</dbReference>
<organism evidence="2 4">
    <name type="scientific">Polyplax serrata</name>
    <name type="common">Common mouse louse</name>
    <dbReference type="NCBI Taxonomy" id="468196"/>
    <lineage>
        <taxon>Eukaryota</taxon>
        <taxon>Metazoa</taxon>
        <taxon>Ecdysozoa</taxon>
        <taxon>Arthropoda</taxon>
        <taxon>Hexapoda</taxon>
        <taxon>Insecta</taxon>
        <taxon>Pterygota</taxon>
        <taxon>Neoptera</taxon>
        <taxon>Paraneoptera</taxon>
        <taxon>Psocodea</taxon>
        <taxon>Troctomorpha</taxon>
        <taxon>Phthiraptera</taxon>
        <taxon>Anoplura</taxon>
        <taxon>Polyplacidae</taxon>
        <taxon>Polyplax</taxon>
    </lineage>
</organism>
<evidence type="ECO:0000313" key="4">
    <source>
        <dbReference type="Proteomes" id="UP001372834"/>
    </source>
</evidence>
<proteinExistence type="predicted"/>
<evidence type="ECO:0000313" key="1">
    <source>
        <dbReference type="EMBL" id="KAK6633501.1"/>
    </source>
</evidence>
<evidence type="ECO:0000313" key="2">
    <source>
        <dbReference type="EMBL" id="KAK6644809.1"/>
    </source>
</evidence>
<dbReference type="Proteomes" id="UP001372834">
    <property type="component" value="Unassembled WGS sequence"/>
</dbReference>
<sequence length="103" mass="12122">MPVVKLNKTKAKEIPKSEIITDDLISQQCDLHERCKKYYENKRKKYNNYFLKCVEEIEVLQPSGFAGVQVMRYFVVGILPQYCVIPDPLTKKQRERVERILAS</sequence>
<dbReference type="AlphaFoldDB" id="A0AAN8SET2"/>
<accession>A0AAN8SET2</accession>
<keyword evidence="3" id="KW-1185">Reference proteome</keyword>
<dbReference type="Proteomes" id="UP001359485">
    <property type="component" value="Unassembled WGS sequence"/>
</dbReference>
<reference evidence="2 4" key="1">
    <citation type="submission" date="2023-10" db="EMBL/GenBank/DDBJ databases">
        <title>Genomes of two closely related lineages of the louse Polyplax serrata with different host specificities.</title>
        <authorList>
            <person name="Martinu J."/>
            <person name="Tarabai H."/>
            <person name="Stefka J."/>
            <person name="Hypsa V."/>
        </authorList>
    </citation>
    <scope>NUCLEOTIDE SEQUENCE [LARGE SCALE GENOMIC DNA]</scope>
    <source>
        <strain evidence="1">98ZLc_SE</strain>
        <strain evidence="2">HR10_N</strain>
    </source>
</reference>